<dbReference type="EMBL" id="CP093547">
    <property type="protein sequence ID" value="UNP31848.1"/>
    <property type="molecule type" value="Genomic_DNA"/>
</dbReference>
<evidence type="ECO:0000313" key="1">
    <source>
        <dbReference type="EMBL" id="UNP31848.1"/>
    </source>
</evidence>
<protein>
    <submittedName>
        <fullName evidence="1">TraB/GumN family protein</fullName>
    </submittedName>
</protein>
<proteinExistence type="predicted"/>
<organism evidence="1 2">
    <name type="scientific">Lysobacter gummosus</name>
    <dbReference type="NCBI Taxonomy" id="262324"/>
    <lineage>
        <taxon>Bacteria</taxon>
        <taxon>Pseudomonadati</taxon>
        <taxon>Pseudomonadota</taxon>
        <taxon>Gammaproteobacteria</taxon>
        <taxon>Lysobacterales</taxon>
        <taxon>Lysobacteraceae</taxon>
        <taxon>Lysobacter</taxon>
    </lineage>
</organism>
<reference evidence="1 2" key="1">
    <citation type="submission" date="2022-03" db="EMBL/GenBank/DDBJ databases">
        <title>Complete genome sequence of Lysobacter capsici VKM B-2533 and Lysobacter gummosus 10.1.1, promising sources of lytic agents.</title>
        <authorList>
            <person name="Tarlachkov S.V."/>
            <person name="Kudryakova I.V."/>
            <person name="Afoshin A.S."/>
            <person name="Leontyevskaya E.A."/>
            <person name="Leontyevskaya N.V."/>
        </authorList>
    </citation>
    <scope>NUCLEOTIDE SEQUENCE [LARGE SCALE GENOMIC DNA]</scope>
    <source>
        <strain evidence="1 2">10.1.1</strain>
    </source>
</reference>
<dbReference type="PANTHER" id="PTHR40590:SF1">
    <property type="entry name" value="CYTOPLASMIC PROTEIN"/>
    <property type="match status" value="1"/>
</dbReference>
<dbReference type="InterPro" id="IPR002816">
    <property type="entry name" value="TraB/PrgY/GumN_fam"/>
</dbReference>
<dbReference type="InterPro" id="IPR047111">
    <property type="entry name" value="YbaP-like"/>
</dbReference>
<keyword evidence="2" id="KW-1185">Reference proteome</keyword>
<gene>
    <name evidence="1" type="ORF">MOV92_11605</name>
</gene>
<dbReference type="PANTHER" id="PTHR40590">
    <property type="entry name" value="CYTOPLASMIC PROTEIN-RELATED"/>
    <property type="match status" value="1"/>
</dbReference>
<sequence>MPAAADASAPQTRSPPPRASSYLFGTIHFGNDEELGLSPELLASALSSSFTLVNEIDLAAPGDGDLDRYRWLPPEQSLSALISAEGFAMAQTLLPQIPPPTLQRMKPWMVLALLEARGEQAGEQTLDDRLQRIASERGMRIVHLETAEDQLRALDCIASENQARVLEERLKTPQVMREMSERALRHYRERDLDAWLADVDRMVGLDGESKDIEMRARRCLIEERNQRWLPELLALLDQGGCYIAVGAIHLPGEHGLLAALKHAGYRIEAEPL</sequence>
<dbReference type="CDD" id="cd14789">
    <property type="entry name" value="Tiki"/>
    <property type="match status" value="1"/>
</dbReference>
<dbReference type="Pfam" id="PF01963">
    <property type="entry name" value="TraB_PrgY_gumN"/>
    <property type="match status" value="1"/>
</dbReference>
<evidence type="ECO:0000313" key="2">
    <source>
        <dbReference type="Proteomes" id="UP000829194"/>
    </source>
</evidence>
<dbReference type="Proteomes" id="UP000829194">
    <property type="component" value="Chromosome"/>
</dbReference>
<name>A0ABY3XJL6_9GAMM</name>
<dbReference type="RefSeq" id="WP_222837609.1">
    <property type="nucleotide sequence ID" value="NZ_CP011131.1"/>
</dbReference>
<accession>A0ABY3XJL6</accession>